<dbReference type="GO" id="GO:0006281">
    <property type="term" value="P:DNA repair"/>
    <property type="evidence" value="ECO:0007669"/>
    <property type="project" value="InterPro"/>
</dbReference>
<feature type="non-terminal residue" evidence="9">
    <location>
        <position position="1"/>
    </location>
</feature>
<evidence type="ECO:0000259" key="6">
    <source>
        <dbReference type="Pfam" id="PF01368"/>
    </source>
</evidence>
<dbReference type="Gene3D" id="3.10.310.30">
    <property type="match status" value="1"/>
</dbReference>
<keyword evidence="5" id="KW-0269">Exonuclease</keyword>
<evidence type="ECO:0000256" key="4">
    <source>
        <dbReference type="ARBA" id="ARBA00022801"/>
    </source>
</evidence>
<evidence type="ECO:0000259" key="8">
    <source>
        <dbReference type="Pfam" id="PF17768"/>
    </source>
</evidence>
<evidence type="ECO:0000256" key="5">
    <source>
        <dbReference type="ARBA" id="ARBA00022839"/>
    </source>
</evidence>
<dbReference type="InterPro" id="IPR051673">
    <property type="entry name" value="SSDNA_exonuclease_RecJ"/>
</dbReference>
<reference evidence="9" key="1">
    <citation type="journal article" date="2014" name="Front. Microbiol.">
        <title>High frequency of phylogenetically diverse reductive dehalogenase-homologous genes in deep subseafloor sedimentary metagenomes.</title>
        <authorList>
            <person name="Kawai M."/>
            <person name="Futagami T."/>
            <person name="Toyoda A."/>
            <person name="Takaki Y."/>
            <person name="Nishi S."/>
            <person name="Hori S."/>
            <person name="Arai W."/>
            <person name="Tsubouchi T."/>
            <person name="Morono Y."/>
            <person name="Uchiyama I."/>
            <person name="Ito T."/>
            <person name="Fujiyama A."/>
            <person name="Inagaki F."/>
            <person name="Takami H."/>
        </authorList>
    </citation>
    <scope>NUCLEOTIDE SEQUENCE</scope>
    <source>
        <strain evidence="9">Expedition CK06-06</strain>
    </source>
</reference>
<dbReference type="NCBIfam" id="TIGR00644">
    <property type="entry name" value="recJ"/>
    <property type="match status" value="1"/>
</dbReference>
<comment type="similarity">
    <text evidence="1">Belongs to the RecJ family.</text>
</comment>
<dbReference type="InterPro" id="IPR038763">
    <property type="entry name" value="DHH_sf"/>
</dbReference>
<dbReference type="Pfam" id="PF01368">
    <property type="entry name" value="DHH"/>
    <property type="match status" value="1"/>
</dbReference>
<dbReference type="SUPFAM" id="SSF64182">
    <property type="entry name" value="DHH phosphoesterases"/>
    <property type="match status" value="1"/>
</dbReference>
<evidence type="ECO:0000256" key="2">
    <source>
        <dbReference type="ARBA" id="ARBA00019841"/>
    </source>
</evidence>
<evidence type="ECO:0000259" key="7">
    <source>
        <dbReference type="Pfam" id="PF02272"/>
    </source>
</evidence>
<feature type="domain" description="DDH" evidence="6">
    <location>
        <begin position="45"/>
        <end position="194"/>
    </location>
</feature>
<keyword evidence="4" id="KW-0378">Hydrolase</keyword>
<feature type="domain" description="RecJ OB" evidence="8">
    <location>
        <begin position="418"/>
        <end position="522"/>
    </location>
</feature>
<gene>
    <name evidence="9" type="ORF">S12H4_12574</name>
</gene>
<dbReference type="PANTHER" id="PTHR30255">
    <property type="entry name" value="SINGLE-STRANDED-DNA-SPECIFIC EXONUCLEASE RECJ"/>
    <property type="match status" value="1"/>
</dbReference>
<dbReference type="Pfam" id="PF17768">
    <property type="entry name" value="RecJ_OB"/>
    <property type="match status" value="1"/>
</dbReference>
<dbReference type="GO" id="GO:0008409">
    <property type="term" value="F:5'-3' exonuclease activity"/>
    <property type="evidence" value="ECO:0007669"/>
    <property type="project" value="InterPro"/>
</dbReference>
<keyword evidence="3" id="KW-0540">Nuclease</keyword>
<evidence type="ECO:0000256" key="1">
    <source>
        <dbReference type="ARBA" id="ARBA00005915"/>
    </source>
</evidence>
<dbReference type="PANTHER" id="PTHR30255:SF2">
    <property type="entry name" value="SINGLE-STRANDED-DNA-SPECIFIC EXONUCLEASE RECJ"/>
    <property type="match status" value="1"/>
</dbReference>
<organism evidence="9">
    <name type="scientific">marine sediment metagenome</name>
    <dbReference type="NCBI Taxonomy" id="412755"/>
    <lineage>
        <taxon>unclassified sequences</taxon>
        <taxon>metagenomes</taxon>
        <taxon>ecological metagenomes</taxon>
    </lineage>
</organism>
<dbReference type="InterPro" id="IPR001667">
    <property type="entry name" value="DDH_dom"/>
</dbReference>
<dbReference type="Gene3D" id="3.90.1640.30">
    <property type="match status" value="1"/>
</dbReference>
<name>X1TCK7_9ZZZZ</name>
<dbReference type="EMBL" id="BARW01006012">
    <property type="protein sequence ID" value="GAI85335.1"/>
    <property type="molecule type" value="Genomic_DNA"/>
</dbReference>
<dbReference type="InterPro" id="IPR041122">
    <property type="entry name" value="RecJ_OB"/>
</dbReference>
<protein>
    <recommendedName>
        <fullName evidence="2">Single-stranded-DNA-specific exonuclease RecJ</fullName>
    </recommendedName>
</protein>
<comment type="caution">
    <text evidence="9">The sequence shown here is derived from an EMBL/GenBank/DDBJ whole genome shotgun (WGS) entry which is preliminary data.</text>
</comment>
<dbReference type="AlphaFoldDB" id="X1TCK7"/>
<sequence length="533" mass="57900">RSLTEPSQLESFMAADERLSGNPFLLPDMQPAVARIYRALLSGENIAIYGDFDVDGITATALLVQGLSTLGGKVIPYIPHRLTEGYGLKTTALENLHRQGISLVITVDCGITALSQVKKAKRMGLDIIITDHHTALPVIPSAIAVVNPKLPNSNYPYSQLTAAGVALKLLQALFQGVGKEKQPDELMDLVALGTVADMAPLLGENRYLVKQGLKLINTTPRLGIKEMITQTGLNIGSLDTESISWVLAPRLNAAGRLAHAMTSYRLLMTDSPQEARQLTIWLEEKNAERQRLTTKVLTKAREQILAQGISPLLVASDKDYSVGIIGLVAGRLSEEFYRPTIVIKTGELISSGSCRSIPEFNIILALNQCSSLLSHFGGHSQAAGFTLPTKNLTHLTQRLSQLATTQLAGVDLRPQLDIDAEVTLPDLGGDTFQTAQQLAPFGRGNPIPTFVSRRVEVVDCRIMGDNAEHLRMKLNQGGSVWDGVGFRLGNYLDEVSSPLDIVYNLEVDRWGGEERLRLNILDFGPGVSDKPTG</sequence>
<feature type="domain" description="DHHA1" evidence="7">
    <location>
        <begin position="312"/>
        <end position="403"/>
    </location>
</feature>
<dbReference type="GO" id="GO:0003676">
    <property type="term" value="F:nucleic acid binding"/>
    <property type="evidence" value="ECO:0007669"/>
    <property type="project" value="InterPro"/>
</dbReference>
<dbReference type="InterPro" id="IPR003156">
    <property type="entry name" value="DHHA1_dom"/>
</dbReference>
<evidence type="ECO:0000313" key="9">
    <source>
        <dbReference type="EMBL" id="GAI85335.1"/>
    </source>
</evidence>
<dbReference type="InterPro" id="IPR004610">
    <property type="entry name" value="RecJ"/>
</dbReference>
<dbReference type="Pfam" id="PF02272">
    <property type="entry name" value="DHHA1"/>
    <property type="match status" value="1"/>
</dbReference>
<dbReference type="GO" id="GO:0006310">
    <property type="term" value="P:DNA recombination"/>
    <property type="evidence" value="ECO:0007669"/>
    <property type="project" value="InterPro"/>
</dbReference>
<accession>X1TCK7</accession>
<evidence type="ECO:0000256" key="3">
    <source>
        <dbReference type="ARBA" id="ARBA00022722"/>
    </source>
</evidence>
<proteinExistence type="inferred from homology"/>